<name>A0A6J6CHU4_9ZZZZ</name>
<dbReference type="Pfam" id="PF02614">
    <property type="entry name" value="UxaC"/>
    <property type="match status" value="1"/>
</dbReference>
<keyword evidence="6" id="KW-0413">Isomerase</keyword>
<dbReference type="Gene3D" id="1.10.2020.10">
    <property type="entry name" value="uronate isomerase, domain 2, chain A"/>
    <property type="match status" value="1"/>
</dbReference>
<evidence type="ECO:0000256" key="3">
    <source>
        <dbReference type="ARBA" id="ARBA00008397"/>
    </source>
</evidence>
<protein>
    <recommendedName>
        <fullName evidence="5">Uronate isomerase</fullName>
        <ecNumber evidence="4">5.3.1.12</ecNumber>
    </recommendedName>
</protein>
<dbReference type="EMBL" id="CAEZSV010000059">
    <property type="protein sequence ID" value="CAB4551080.1"/>
    <property type="molecule type" value="Genomic_DNA"/>
</dbReference>
<evidence type="ECO:0000256" key="1">
    <source>
        <dbReference type="ARBA" id="ARBA00001165"/>
    </source>
</evidence>
<dbReference type="AlphaFoldDB" id="A0A6J6CHU4"/>
<dbReference type="InterPro" id="IPR032466">
    <property type="entry name" value="Metal_Hydrolase"/>
</dbReference>
<dbReference type="PANTHER" id="PTHR30068">
    <property type="entry name" value="URONATE ISOMERASE"/>
    <property type="match status" value="1"/>
</dbReference>
<dbReference type="GO" id="GO:0019698">
    <property type="term" value="P:D-galacturonate catabolic process"/>
    <property type="evidence" value="ECO:0007669"/>
    <property type="project" value="TreeGrafter"/>
</dbReference>
<gene>
    <name evidence="7" type="ORF">UFOPK1506_00448</name>
</gene>
<evidence type="ECO:0000256" key="6">
    <source>
        <dbReference type="ARBA" id="ARBA00023235"/>
    </source>
</evidence>
<dbReference type="EC" id="5.3.1.12" evidence="4"/>
<evidence type="ECO:0000313" key="7">
    <source>
        <dbReference type="EMBL" id="CAB4551080.1"/>
    </source>
</evidence>
<dbReference type="SUPFAM" id="SSF51556">
    <property type="entry name" value="Metallo-dependent hydrolases"/>
    <property type="match status" value="1"/>
</dbReference>
<reference evidence="7" key="1">
    <citation type="submission" date="2020-05" db="EMBL/GenBank/DDBJ databases">
        <authorList>
            <person name="Chiriac C."/>
            <person name="Salcher M."/>
            <person name="Ghai R."/>
            <person name="Kavagutti S V."/>
        </authorList>
    </citation>
    <scope>NUCLEOTIDE SEQUENCE</scope>
</reference>
<comment type="catalytic activity">
    <reaction evidence="1">
        <text>D-glucuronate = D-fructuronate</text>
        <dbReference type="Rhea" id="RHEA:13049"/>
        <dbReference type="ChEBI" id="CHEBI:58720"/>
        <dbReference type="ChEBI" id="CHEBI:59863"/>
        <dbReference type="EC" id="5.3.1.12"/>
    </reaction>
</comment>
<proteinExistence type="inferred from homology"/>
<comment type="similarity">
    <text evidence="3">Belongs to the metallo-dependent hydrolases superfamily. Uronate isomerase family.</text>
</comment>
<evidence type="ECO:0000256" key="4">
    <source>
        <dbReference type="ARBA" id="ARBA00012546"/>
    </source>
</evidence>
<evidence type="ECO:0000256" key="5">
    <source>
        <dbReference type="ARBA" id="ARBA00020555"/>
    </source>
</evidence>
<sequence length="469" mass="52607">MPSLHPDRYLGCQEAALPLARQLYQKMSAFPIISPHGHINPALLANNQPFPNPVALLITPDHYITRMLSSVGISYEQIDIPESPSGSQKGTSPESIWQLLAENWITFAGTPSRMWFEEILVEIFTIELPFNGETASRIYQEISGKLTESNFLPQQLFEKFRIEALATTDATSDSLEHHKALEATPLNGKVIPTFRPDDVSDPERSDWASALAKLEKTADISINSFADLRNAIRIARDRFIAQGAKATDHGMPSAFTVELDESAKELLFAKLRAGEVSERDAEQFRGIMLMEHAQMSADDGLVMQLHPGASRNHARAILDRYGPDRGFDIPVRTEFTNALKPLLNKFGFAENFKLAIFTLDETTYARELAPIAGAYPSVRLGPPWWFHDSLNGMRRWRDATVETAGFFNTIGFVDDTRAFLSIPVRHDVARRFDAGYLADLAWSHRISEEDAFVLADHVAYHLSKSFFNL</sequence>
<dbReference type="PANTHER" id="PTHR30068:SF4">
    <property type="entry name" value="URONATE ISOMERASE"/>
    <property type="match status" value="1"/>
</dbReference>
<dbReference type="GO" id="GO:0042840">
    <property type="term" value="P:D-glucuronate catabolic process"/>
    <property type="evidence" value="ECO:0007669"/>
    <property type="project" value="TreeGrafter"/>
</dbReference>
<dbReference type="GO" id="GO:0008880">
    <property type="term" value="F:glucuronate isomerase activity"/>
    <property type="evidence" value="ECO:0007669"/>
    <property type="project" value="UniProtKB-EC"/>
</dbReference>
<organism evidence="7">
    <name type="scientific">freshwater metagenome</name>
    <dbReference type="NCBI Taxonomy" id="449393"/>
    <lineage>
        <taxon>unclassified sequences</taxon>
        <taxon>metagenomes</taxon>
        <taxon>ecological metagenomes</taxon>
    </lineage>
</organism>
<evidence type="ECO:0000256" key="2">
    <source>
        <dbReference type="ARBA" id="ARBA00004892"/>
    </source>
</evidence>
<dbReference type="UniPathway" id="UPA00246"/>
<dbReference type="NCBIfam" id="NF002794">
    <property type="entry name" value="PRK02925.1"/>
    <property type="match status" value="1"/>
</dbReference>
<dbReference type="Gene3D" id="3.20.20.140">
    <property type="entry name" value="Metal-dependent hydrolases"/>
    <property type="match status" value="1"/>
</dbReference>
<comment type="pathway">
    <text evidence="2">Carbohydrate metabolism; pentose and glucuronate interconversion.</text>
</comment>
<dbReference type="InterPro" id="IPR003766">
    <property type="entry name" value="Uronate_isomerase"/>
</dbReference>
<accession>A0A6J6CHU4</accession>